<dbReference type="PROSITE" id="PS51257">
    <property type="entry name" value="PROKAR_LIPOPROTEIN"/>
    <property type="match status" value="1"/>
</dbReference>
<sequence length="296" mass="32851">MFFGKIKNTIFLAAFAAISCAASAQSSGFSRYEHLITPQSQKRHIDTLCSPAMEGRAIGSAGGEKARLYIAGEFQKYGVCKRGIYYEQSFLHKTGTGKNIIGEISSAEKNGDYIIICAHYDHLGRIGSRFYPGANDNASGVAALLELARVFGCLKKSGNGVKSNLIFIAFDGKEADMAGSRHFARNLKIHPGRIKYVINIDQIATTDSPPHNNREYLLVLGIDAVKPWIRERLELCNRLSGLNLDIDYTYYGSKKFYEIFYRLSDHYSFTSLGIPSLMFTCGIDADTYKTTDTPDK</sequence>
<reference evidence="3" key="1">
    <citation type="submission" date="2020-10" db="EMBL/GenBank/DDBJ databases">
        <authorList>
            <person name="Gilroy R."/>
        </authorList>
    </citation>
    <scope>NUCLEOTIDE SEQUENCE</scope>
    <source>
        <strain evidence="3">15467</strain>
    </source>
</reference>
<evidence type="ECO:0000313" key="4">
    <source>
        <dbReference type="Proteomes" id="UP000823635"/>
    </source>
</evidence>
<feature type="non-terminal residue" evidence="3">
    <location>
        <position position="296"/>
    </location>
</feature>
<dbReference type="SUPFAM" id="SSF53187">
    <property type="entry name" value="Zn-dependent exopeptidases"/>
    <property type="match status" value="1"/>
</dbReference>
<gene>
    <name evidence="3" type="ORF">IAC68_07465</name>
</gene>
<protein>
    <submittedName>
        <fullName evidence="3">M28 family peptidase</fullName>
    </submittedName>
</protein>
<dbReference type="PANTHER" id="PTHR12147:SF26">
    <property type="entry name" value="PEPTIDASE M28 DOMAIN-CONTAINING PROTEIN"/>
    <property type="match status" value="1"/>
</dbReference>
<evidence type="ECO:0000313" key="3">
    <source>
        <dbReference type="EMBL" id="MBO8429748.1"/>
    </source>
</evidence>
<name>A0A9D9DN68_9BACT</name>
<dbReference type="InterPro" id="IPR045175">
    <property type="entry name" value="M28_fam"/>
</dbReference>
<dbReference type="Gene3D" id="3.40.630.10">
    <property type="entry name" value="Zn peptidases"/>
    <property type="match status" value="1"/>
</dbReference>
<keyword evidence="1" id="KW-0732">Signal</keyword>
<accession>A0A9D9DN68</accession>
<proteinExistence type="predicted"/>
<organism evidence="3 4">
    <name type="scientific">Candidatus Egerieousia excrementavium</name>
    <dbReference type="NCBI Taxonomy" id="2840778"/>
    <lineage>
        <taxon>Bacteria</taxon>
        <taxon>Pseudomonadati</taxon>
        <taxon>Bacteroidota</taxon>
        <taxon>Bacteroidia</taxon>
        <taxon>Bacteroidales</taxon>
        <taxon>Candidatus Egerieousia</taxon>
    </lineage>
</organism>
<feature type="chain" id="PRO_5038868317" evidence="1">
    <location>
        <begin position="25"/>
        <end position="296"/>
    </location>
</feature>
<dbReference type="Pfam" id="PF04389">
    <property type="entry name" value="Peptidase_M28"/>
    <property type="match status" value="1"/>
</dbReference>
<evidence type="ECO:0000259" key="2">
    <source>
        <dbReference type="Pfam" id="PF04389"/>
    </source>
</evidence>
<dbReference type="Proteomes" id="UP000823635">
    <property type="component" value="Unassembled WGS sequence"/>
</dbReference>
<dbReference type="AlphaFoldDB" id="A0A9D9DN68"/>
<feature type="domain" description="Peptidase M28" evidence="2">
    <location>
        <begin position="99"/>
        <end position="288"/>
    </location>
</feature>
<dbReference type="GO" id="GO:0006508">
    <property type="term" value="P:proteolysis"/>
    <property type="evidence" value="ECO:0007669"/>
    <property type="project" value="InterPro"/>
</dbReference>
<reference evidence="3" key="2">
    <citation type="journal article" date="2021" name="PeerJ">
        <title>Extensive microbial diversity within the chicken gut microbiome revealed by metagenomics and culture.</title>
        <authorList>
            <person name="Gilroy R."/>
            <person name="Ravi A."/>
            <person name="Getino M."/>
            <person name="Pursley I."/>
            <person name="Horton D.L."/>
            <person name="Alikhan N.F."/>
            <person name="Baker D."/>
            <person name="Gharbi K."/>
            <person name="Hall N."/>
            <person name="Watson M."/>
            <person name="Adriaenssens E.M."/>
            <person name="Foster-Nyarko E."/>
            <person name="Jarju S."/>
            <person name="Secka A."/>
            <person name="Antonio M."/>
            <person name="Oren A."/>
            <person name="Chaudhuri R.R."/>
            <person name="La Ragione R."/>
            <person name="Hildebrand F."/>
            <person name="Pallen M.J."/>
        </authorList>
    </citation>
    <scope>NUCLEOTIDE SEQUENCE</scope>
    <source>
        <strain evidence="3">15467</strain>
    </source>
</reference>
<dbReference type="InterPro" id="IPR007484">
    <property type="entry name" value="Peptidase_M28"/>
</dbReference>
<dbReference type="EMBL" id="JADINB010000158">
    <property type="protein sequence ID" value="MBO8429748.1"/>
    <property type="molecule type" value="Genomic_DNA"/>
</dbReference>
<feature type="signal peptide" evidence="1">
    <location>
        <begin position="1"/>
        <end position="24"/>
    </location>
</feature>
<comment type="caution">
    <text evidence="3">The sequence shown here is derived from an EMBL/GenBank/DDBJ whole genome shotgun (WGS) entry which is preliminary data.</text>
</comment>
<dbReference type="PANTHER" id="PTHR12147">
    <property type="entry name" value="METALLOPEPTIDASE M28 FAMILY MEMBER"/>
    <property type="match status" value="1"/>
</dbReference>
<evidence type="ECO:0000256" key="1">
    <source>
        <dbReference type="SAM" id="SignalP"/>
    </source>
</evidence>
<dbReference type="GO" id="GO:0008235">
    <property type="term" value="F:metalloexopeptidase activity"/>
    <property type="evidence" value="ECO:0007669"/>
    <property type="project" value="InterPro"/>
</dbReference>